<comment type="miscellaneous">
    <text evidence="6">The active site is a conserved redox-active cysteine residue, the peroxidatic cysteine (C(P)), which makes the nucleophilic attack on the peroxide substrate. The peroxide oxidizes the C(P)-SH to cysteine sulfenic acid (C(P)-SOH), which then reacts with another cysteine residue, the resolving cysteine (C(R)), to form a disulfide bridge. The disulfide is subsequently reduced by an appropriate electron donor to complete the catalytic cycle. In this atypical 2-Cys peroxiredoxin, C(R) is present in the same subunit to form an intramolecular disulfide. The disulfide is subsequently reduced by thioredoxin.</text>
</comment>
<evidence type="ECO:0000313" key="11">
    <source>
        <dbReference type="Proteomes" id="UP000269148"/>
    </source>
</evidence>
<feature type="disulfide bond" description="Redox-active" evidence="6">
    <location>
        <begin position="57"/>
        <end position="91"/>
    </location>
</feature>
<dbReference type="RefSeq" id="WP_016355984.1">
    <property type="nucleotide sequence ID" value="NZ_CP010783.1"/>
</dbReference>
<keyword evidence="3 6" id="KW-0560">Oxidoreductase</keyword>
<comment type="subunit">
    <text evidence="6">Homodimer.</text>
</comment>
<evidence type="ECO:0000313" key="9">
    <source>
        <dbReference type="EMBL" id="RLU57200.1"/>
    </source>
</evidence>
<dbReference type="GeneID" id="35764884"/>
<dbReference type="Proteomes" id="UP000025245">
    <property type="component" value="Chromosome"/>
</dbReference>
<reference evidence="8 10" key="1">
    <citation type="journal article" date="2014" name="Genome Announc.">
        <title>Complete Genome Sequence of a Virulent Strain, Streptococcus iniae ISET0901, Isolated from Diseased Tilapia.</title>
        <authorList>
            <person name="Pridgeon J.W."/>
            <person name="Zhang D."/>
            <person name="Zhang L."/>
        </authorList>
    </citation>
    <scope>NUCLEOTIDE SEQUENCE [LARGE SCALE GENOMIC DNA]</scope>
    <source>
        <strain evidence="8 10">ISET0901</strain>
    </source>
</reference>
<dbReference type="STRING" id="1346.BMF34_04445"/>
<dbReference type="EMBL" id="QLQD01000045">
    <property type="protein sequence ID" value="RLU57200.1"/>
    <property type="molecule type" value="Genomic_DNA"/>
</dbReference>
<dbReference type="EC" id="1.11.1.24" evidence="6"/>
<comment type="function">
    <text evidence="6">Thiol-specific peroxidase that catalyzes the reduction of hydrogen peroxide and organic hydroperoxides to water and alcohols, respectively. Plays a role in cell protection against oxidative stress by detoxifying peroxides.</text>
</comment>
<evidence type="ECO:0000256" key="6">
    <source>
        <dbReference type="HAMAP-Rule" id="MF_00269"/>
    </source>
</evidence>
<feature type="domain" description="Thioredoxin" evidence="7">
    <location>
        <begin position="16"/>
        <end position="161"/>
    </location>
</feature>
<comment type="catalytic activity">
    <reaction evidence="6">
        <text>a hydroperoxide + [thioredoxin]-dithiol = an alcohol + [thioredoxin]-disulfide + H2O</text>
        <dbReference type="Rhea" id="RHEA:62620"/>
        <dbReference type="Rhea" id="RHEA-COMP:10698"/>
        <dbReference type="Rhea" id="RHEA-COMP:10700"/>
        <dbReference type="ChEBI" id="CHEBI:15377"/>
        <dbReference type="ChEBI" id="CHEBI:29950"/>
        <dbReference type="ChEBI" id="CHEBI:30879"/>
        <dbReference type="ChEBI" id="CHEBI:35924"/>
        <dbReference type="ChEBI" id="CHEBI:50058"/>
        <dbReference type="EC" id="1.11.1.24"/>
    </reaction>
</comment>
<dbReference type="NCBIfam" id="NF001808">
    <property type="entry name" value="PRK00522.1"/>
    <property type="match status" value="1"/>
</dbReference>
<evidence type="ECO:0000256" key="4">
    <source>
        <dbReference type="ARBA" id="ARBA00023157"/>
    </source>
</evidence>
<protein>
    <recommendedName>
        <fullName evidence="6">Thiol peroxidase</fullName>
        <shortName evidence="6">Tpx</shortName>
        <ecNumber evidence="6">1.11.1.24</ecNumber>
    </recommendedName>
    <alternativeName>
        <fullName evidence="6">Peroxiredoxin tpx</fullName>
        <shortName evidence="6">Prx</shortName>
    </alternativeName>
    <alternativeName>
        <fullName evidence="6">Thioredoxin peroxidase</fullName>
    </alternativeName>
    <alternativeName>
        <fullName evidence="6">Thioredoxin-dependent peroxiredoxin</fullName>
    </alternativeName>
</protein>
<reference evidence="9 11" key="2">
    <citation type="submission" date="2018-06" db="EMBL/GenBank/DDBJ databases">
        <title>Mutators as drivers of adaptation in pathogenic bacteria and a risk factor for host jumps and vaccine escape.</title>
        <authorList>
            <person name="Barnes A.C."/>
            <person name="Silayeva O."/>
        </authorList>
    </citation>
    <scope>NUCLEOTIDE SEQUENCE [LARGE SCALE GENOMIC DNA]</scope>
    <source>
        <strain evidence="9 11">QMA0445</strain>
    </source>
</reference>
<sequence>MTTFIGKPVTLIGQELKVGQIAPEFTLITTDLQKKSLTDFKGKKVISVIPSIDTGICSTQTRVFNKEVSEMKDTHVLTISVDLPFAQARWCGDEGLDKAIMLSDYFDHSFGQAYGLLMKEWKLLARAVFVLDASNQIVYVQYLENVNSEPDYLSALTALKSIT</sequence>
<dbReference type="KEGG" id="siq:DQ08_04355"/>
<evidence type="ECO:0000256" key="2">
    <source>
        <dbReference type="ARBA" id="ARBA00022862"/>
    </source>
</evidence>
<comment type="similarity">
    <text evidence="6">Belongs to the peroxiredoxin family. Tpx subfamily.</text>
</comment>
<dbReference type="Proteomes" id="UP000269148">
    <property type="component" value="Unassembled WGS sequence"/>
</dbReference>
<dbReference type="PROSITE" id="PS01265">
    <property type="entry name" value="TPX"/>
    <property type="match status" value="1"/>
</dbReference>
<evidence type="ECO:0000256" key="3">
    <source>
        <dbReference type="ARBA" id="ARBA00023002"/>
    </source>
</evidence>
<dbReference type="InterPro" id="IPR013766">
    <property type="entry name" value="Thioredoxin_domain"/>
</dbReference>
<dbReference type="InterPro" id="IPR036249">
    <property type="entry name" value="Thioredoxin-like_sf"/>
</dbReference>
<dbReference type="InterPro" id="IPR002065">
    <property type="entry name" value="TPX"/>
</dbReference>
<organism evidence="9 11">
    <name type="scientific">Streptococcus iniae</name>
    <name type="common">Streptococcus shiloi</name>
    <dbReference type="NCBI Taxonomy" id="1346"/>
    <lineage>
        <taxon>Bacteria</taxon>
        <taxon>Bacillati</taxon>
        <taxon>Bacillota</taxon>
        <taxon>Bacilli</taxon>
        <taxon>Lactobacillales</taxon>
        <taxon>Streptococcaceae</taxon>
        <taxon>Streptococcus</taxon>
    </lineage>
</organism>
<keyword evidence="5 6" id="KW-0676">Redox-active center</keyword>
<dbReference type="HAMAP" id="MF_00269">
    <property type="entry name" value="Tpx"/>
    <property type="match status" value="1"/>
</dbReference>
<dbReference type="Pfam" id="PF08534">
    <property type="entry name" value="Redoxin"/>
    <property type="match status" value="1"/>
</dbReference>
<feature type="active site" description="Cysteine sulfenic acid (-SOH) intermediate" evidence="6">
    <location>
        <position position="57"/>
    </location>
</feature>
<proteinExistence type="inferred from homology"/>
<gene>
    <name evidence="6" type="primary">tpx</name>
    <name evidence="9" type="ORF">DIY07_04760</name>
    <name evidence="8" type="ORF">DQ08_04355</name>
</gene>
<dbReference type="EMBL" id="CP007586">
    <property type="protein sequence ID" value="AHY15700.1"/>
    <property type="molecule type" value="Genomic_DNA"/>
</dbReference>
<accession>A0A3L8GJ35</accession>
<dbReference type="KEGG" id="sio:DW64_04350"/>
<evidence type="ECO:0000256" key="5">
    <source>
        <dbReference type="ARBA" id="ARBA00023284"/>
    </source>
</evidence>
<dbReference type="AlphaFoldDB" id="A0A3L8GJ35"/>
<dbReference type="Gene3D" id="3.40.30.10">
    <property type="entry name" value="Glutaredoxin"/>
    <property type="match status" value="1"/>
</dbReference>
<dbReference type="PANTHER" id="PTHR43110">
    <property type="entry name" value="THIOL PEROXIDASE"/>
    <property type="match status" value="1"/>
</dbReference>
<keyword evidence="1 6" id="KW-0575">Peroxidase</keyword>
<dbReference type="InterPro" id="IPR018219">
    <property type="entry name" value="Tpx_CS"/>
</dbReference>
<dbReference type="PANTHER" id="PTHR43110:SF1">
    <property type="entry name" value="THIOL PEROXIDASE"/>
    <property type="match status" value="1"/>
</dbReference>
<dbReference type="InterPro" id="IPR050455">
    <property type="entry name" value="Tpx_Peroxidase_subfamily"/>
</dbReference>
<dbReference type="KEGG" id="siz:SI82_04570"/>
<evidence type="ECO:0000313" key="10">
    <source>
        <dbReference type="Proteomes" id="UP000025245"/>
    </source>
</evidence>
<dbReference type="PROSITE" id="PS51352">
    <property type="entry name" value="THIOREDOXIN_2"/>
    <property type="match status" value="1"/>
</dbReference>
<evidence type="ECO:0000259" key="7">
    <source>
        <dbReference type="PROSITE" id="PS51352"/>
    </source>
</evidence>
<keyword evidence="10" id="KW-1185">Reference proteome</keyword>
<keyword evidence="2 6" id="KW-0049">Antioxidant</keyword>
<dbReference type="CDD" id="cd03014">
    <property type="entry name" value="PRX_Atyp2cys"/>
    <property type="match status" value="1"/>
</dbReference>
<dbReference type="SUPFAM" id="SSF52833">
    <property type="entry name" value="Thioredoxin-like"/>
    <property type="match status" value="1"/>
</dbReference>
<name>A0A3L8GJ35_STRIN</name>
<dbReference type="SMR" id="A0A3L8GJ35"/>
<keyword evidence="4 6" id="KW-1015">Disulfide bond</keyword>
<evidence type="ECO:0000256" key="1">
    <source>
        <dbReference type="ARBA" id="ARBA00022559"/>
    </source>
</evidence>
<dbReference type="OrthoDB" id="9781543at2"/>
<dbReference type="InterPro" id="IPR013740">
    <property type="entry name" value="Redoxin"/>
</dbReference>
<evidence type="ECO:0000313" key="8">
    <source>
        <dbReference type="EMBL" id="AHY15700.1"/>
    </source>
</evidence>
<dbReference type="GO" id="GO:0008379">
    <property type="term" value="F:thioredoxin peroxidase activity"/>
    <property type="evidence" value="ECO:0007669"/>
    <property type="project" value="UniProtKB-UniRule"/>
</dbReference>